<name>A0A397TIM5_9GLOM</name>
<keyword evidence="3" id="KW-1185">Reference proteome</keyword>
<dbReference type="OrthoDB" id="2386959at2759"/>
<dbReference type="EMBL" id="QKYT01000025">
    <property type="protein sequence ID" value="RIA97802.1"/>
    <property type="molecule type" value="Genomic_DNA"/>
</dbReference>
<dbReference type="Proteomes" id="UP000265703">
    <property type="component" value="Unassembled WGS sequence"/>
</dbReference>
<proteinExistence type="predicted"/>
<sequence>MSSRTAKKCANEKISLDNINKKNHKKEEPVASPSDDLNDLLNNEEAQQSKSKGAKRGYKKKQDTVAPSALKIIIDLLNNNDSSTKDLNKDKQDENSQNDDEFVLLTRMIIFNSRTNNPIDQINDISSNRLILLESRNEITFSNSTSKMISAIPDLRANNPFGHITSRTSRPRLTPLSSRDNMMNIVNNSHNISNALQYNFNMINKGIPSPFNEIMIYQLCS</sequence>
<gene>
    <name evidence="2" type="ORF">C1645_732194</name>
</gene>
<organism evidence="2 3">
    <name type="scientific">Glomus cerebriforme</name>
    <dbReference type="NCBI Taxonomy" id="658196"/>
    <lineage>
        <taxon>Eukaryota</taxon>
        <taxon>Fungi</taxon>
        <taxon>Fungi incertae sedis</taxon>
        <taxon>Mucoromycota</taxon>
        <taxon>Glomeromycotina</taxon>
        <taxon>Glomeromycetes</taxon>
        <taxon>Glomerales</taxon>
        <taxon>Glomeraceae</taxon>
        <taxon>Glomus</taxon>
    </lineage>
</organism>
<comment type="caution">
    <text evidence="2">The sequence shown here is derived from an EMBL/GenBank/DDBJ whole genome shotgun (WGS) entry which is preliminary data.</text>
</comment>
<reference evidence="2 3" key="1">
    <citation type="submission" date="2018-06" db="EMBL/GenBank/DDBJ databases">
        <title>Comparative genomics reveals the genomic features of Rhizophagus irregularis, R. cerebriforme, R. diaphanum and Gigaspora rosea, and their symbiotic lifestyle signature.</title>
        <authorList>
            <person name="Morin E."/>
            <person name="San Clemente H."/>
            <person name="Chen E.C.H."/>
            <person name="De La Providencia I."/>
            <person name="Hainaut M."/>
            <person name="Kuo A."/>
            <person name="Kohler A."/>
            <person name="Murat C."/>
            <person name="Tang N."/>
            <person name="Roy S."/>
            <person name="Loubradou J."/>
            <person name="Henrissat B."/>
            <person name="Grigoriev I.V."/>
            <person name="Corradi N."/>
            <person name="Roux C."/>
            <person name="Martin F.M."/>
        </authorList>
    </citation>
    <scope>NUCLEOTIDE SEQUENCE [LARGE SCALE GENOMIC DNA]</scope>
    <source>
        <strain evidence="2 3">DAOM 227022</strain>
    </source>
</reference>
<feature type="region of interest" description="Disordered" evidence="1">
    <location>
        <begin position="1"/>
        <end position="62"/>
    </location>
</feature>
<protein>
    <submittedName>
        <fullName evidence="2">Uncharacterized protein</fullName>
    </submittedName>
</protein>
<accession>A0A397TIM5</accession>
<evidence type="ECO:0000313" key="3">
    <source>
        <dbReference type="Proteomes" id="UP000265703"/>
    </source>
</evidence>
<evidence type="ECO:0000313" key="2">
    <source>
        <dbReference type="EMBL" id="RIA97802.1"/>
    </source>
</evidence>
<dbReference type="AlphaFoldDB" id="A0A397TIM5"/>
<evidence type="ECO:0000256" key="1">
    <source>
        <dbReference type="SAM" id="MobiDB-lite"/>
    </source>
</evidence>